<dbReference type="AlphaFoldDB" id="A0A540VYW4"/>
<dbReference type="SUPFAM" id="SSF52266">
    <property type="entry name" value="SGNH hydrolase"/>
    <property type="match status" value="1"/>
</dbReference>
<reference evidence="2 3" key="1">
    <citation type="submission" date="2019-06" db="EMBL/GenBank/DDBJ databases">
        <title>Description of Kitasatospora acidophila sp. nov. isolated from pine grove soil, and reclassification of Streptomyces novaecaesareae to Kitasatospora novaeceasareae comb. nov.</title>
        <authorList>
            <person name="Kim M.J."/>
        </authorList>
    </citation>
    <scope>NUCLEOTIDE SEQUENCE [LARGE SCALE GENOMIC DNA]</scope>
    <source>
        <strain evidence="2 3">MMS16-CNU292</strain>
    </source>
</reference>
<name>A0A540VYW4_9ACTN</name>
<accession>A0A540VYW4</accession>
<dbReference type="OrthoDB" id="164654at2"/>
<dbReference type="InterPro" id="IPR036514">
    <property type="entry name" value="SGNH_hydro_sf"/>
</dbReference>
<proteinExistence type="predicted"/>
<comment type="caution">
    <text evidence="2">The sequence shown here is derived from an EMBL/GenBank/DDBJ whole genome shotgun (WGS) entry which is preliminary data.</text>
</comment>
<sequence>MLTNPDALTVLCFGDSNTYGQRSEQVELGRWPVDMRWTGQLQRLLGDEYSVIEEGLSGRTTDLDDCEQIGANGREYLRPCLETHLPLDIVVLMLGTNDLKVRFERSSAQIVSAVSELVDDILVTASSRDGAQSHIVLLAPVPPDNRRPKFAELYGADFDRQSIDKSQELAGGLRALAVSRGLAFVSLGDVASVGEDGLHLDRDSHAPVAELVAQAIKGKVAV</sequence>
<dbReference type="EMBL" id="VIGB01000003">
    <property type="protein sequence ID" value="TQF01933.1"/>
    <property type="molecule type" value="Genomic_DNA"/>
</dbReference>
<evidence type="ECO:0000313" key="2">
    <source>
        <dbReference type="EMBL" id="TQF01933.1"/>
    </source>
</evidence>
<protein>
    <recommendedName>
        <fullName evidence="1">SGNH hydrolase-type esterase domain-containing protein</fullName>
    </recommendedName>
</protein>
<feature type="domain" description="SGNH hydrolase-type esterase" evidence="1">
    <location>
        <begin position="12"/>
        <end position="198"/>
    </location>
</feature>
<evidence type="ECO:0000259" key="1">
    <source>
        <dbReference type="Pfam" id="PF13472"/>
    </source>
</evidence>
<keyword evidence="3" id="KW-1185">Reference proteome</keyword>
<organism evidence="2 3">
    <name type="scientific">Kitasatospora acidiphila</name>
    <dbReference type="NCBI Taxonomy" id="2567942"/>
    <lineage>
        <taxon>Bacteria</taxon>
        <taxon>Bacillati</taxon>
        <taxon>Actinomycetota</taxon>
        <taxon>Actinomycetes</taxon>
        <taxon>Kitasatosporales</taxon>
        <taxon>Streptomycetaceae</taxon>
        <taxon>Kitasatospora</taxon>
    </lineage>
</organism>
<gene>
    <name evidence="2" type="ORF">E6W39_06195</name>
</gene>
<dbReference type="Pfam" id="PF13472">
    <property type="entry name" value="Lipase_GDSL_2"/>
    <property type="match status" value="1"/>
</dbReference>
<dbReference type="InterPro" id="IPR013830">
    <property type="entry name" value="SGNH_hydro"/>
</dbReference>
<dbReference type="Gene3D" id="3.40.50.1110">
    <property type="entry name" value="SGNH hydrolase"/>
    <property type="match status" value="1"/>
</dbReference>
<dbReference type="RefSeq" id="WP_141632655.1">
    <property type="nucleotide sequence ID" value="NZ_VIGB01000003.1"/>
</dbReference>
<evidence type="ECO:0000313" key="3">
    <source>
        <dbReference type="Proteomes" id="UP000319103"/>
    </source>
</evidence>
<dbReference type="Proteomes" id="UP000319103">
    <property type="component" value="Unassembled WGS sequence"/>
</dbReference>